<organism evidence="9 10">
    <name type="scientific">Corchorus capsularis</name>
    <name type="common">Jute</name>
    <dbReference type="NCBI Taxonomy" id="210143"/>
    <lineage>
        <taxon>Eukaryota</taxon>
        <taxon>Viridiplantae</taxon>
        <taxon>Streptophyta</taxon>
        <taxon>Embryophyta</taxon>
        <taxon>Tracheophyta</taxon>
        <taxon>Spermatophyta</taxon>
        <taxon>Magnoliopsida</taxon>
        <taxon>eudicotyledons</taxon>
        <taxon>Gunneridae</taxon>
        <taxon>Pentapetalae</taxon>
        <taxon>rosids</taxon>
        <taxon>malvids</taxon>
        <taxon>Malvales</taxon>
        <taxon>Malvaceae</taxon>
        <taxon>Grewioideae</taxon>
        <taxon>Apeibeae</taxon>
        <taxon>Corchorus</taxon>
    </lineage>
</organism>
<keyword evidence="4 8" id="KW-0812">Transmembrane</keyword>
<evidence type="ECO:0000256" key="2">
    <source>
        <dbReference type="ARBA" id="ARBA00009977"/>
    </source>
</evidence>
<comment type="caution">
    <text evidence="9">The sequence shown here is derived from an EMBL/GenBank/DDBJ whole genome shotgun (WGS) entry which is preliminary data.</text>
</comment>
<dbReference type="InterPro" id="IPR040359">
    <property type="entry name" value="GDU"/>
</dbReference>
<evidence type="ECO:0000313" key="10">
    <source>
        <dbReference type="Proteomes" id="UP000188268"/>
    </source>
</evidence>
<accession>A0A1R3G3L3</accession>
<dbReference type="OMA" id="SSICCCE"/>
<dbReference type="Gramene" id="OMO52665">
    <property type="protein sequence ID" value="OMO52665"/>
    <property type="gene ID" value="CCACVL1_29130"/>
</dbReference>
<dbReference type="AlphaFoldDB" id="A0A1R3G3L3"/>
<gene>
    <name evidence="9" type="ORF">CCACVL1_29130</name>
</gene>
<name>A0A1R3G3L3_COCAP</name>
<dbReference type="GO" id="GO:0016020">
    <property type="term" value="C:membrane"/>
    <property type="evidence" value="ECO:0007669"/>
    <property type="project" value="UniProtKB-SubCell"/>
</dbReference>
<keyword evidence="7 8" id="KW-0472">Membrane</keyword>
<dbReference type="PANTHER" id="PTHR33228:SF78">
    <property type="entry name" value="PROTEIN GLUTAMINE DUMPER 6-LIKE"/>
    <property type="match status" value="1"/>
</dbReference>
<evidence type="ECO:0000256" key="8">
    <source>
        <dbReference type="SAM" id="Phobius"/>
    </source>
</evidence>
<reference evidence="9 10" key="1">
    <citation type="submission" date="2013-09" db="EMBL/GenBank/DDBJ databases">
        <title>Corchorus capsularis genome sequencing.</title>
        <authorList>
            <person name="Alam M."/>
            <person name="Haque M.S."/>
            <person name="Islam M.S."/>
            <person name="Emdad E.M."/>
            <person name="Islam M.M."/>
            <person name="Ahmed B."/>
            <person name="Halim A."/>
            <person name="Hossen Q.M.M."/>
            <person name="Hossain M.Z."/>
            <person name="Ahmed R."/>
            <person name="Khan M.M."/>
            <person name="Islam R."/>
            <person name="Rashid M.M."/>
            <person name="Khan S.A."/>
            <person name="Rahman M.S."/>
            <person name="Alam M."/>
        </authorList>
    </citation>
    <scope>NUCLEOTIDE SEQUENCE [LARGE SCALE GENOMIC DNA]</scope>
    <source>
        <strain evidence="10">cv. CVL-1</strain>
        <tissue evidence="9">Whole seedling</tissue>
    </source>
</reference>
<dbReference type="Proteomes" id="UP000188268">
    <property type="component" value="Unassembled WGS sequence"/>
</dbReference>
<sequence>MGPANHTSSSNKLMNISSPLPYLFGSLAVVFILIALALIMLACSYRKYSSNSSSRRQIQLKQEREINNMGFDDSEPKIVVIMAGDDKPTFLAKPAASSSTCCSEQV</sequence>
<evidence type="ECO:0000256" key="4">
    <source>
        <dbReference type="ARBA" id="ARBA00022692"/>
    </source>
</evidence>
<evidence type="ECO:0000256" key="3">
    <source>
        <dbReference type="ARBA" id="ARBA00022448"/>
    </source>
</evidence>
<protein>
    <submittedName>
        <fullName evidence="9">Uncharacterized protein</fullName>
    </submittedName>
</protein>
<evidence type="ECO:0000256" key="7">
    <source>
        <dbReference type="ARBA" id="ARBA00023136"/>
    </source>
</evidence>
<keyword evidence="6 8" id="KW-1133">Transmembrane helix</keyword>
<comment type="similarity">
    <text evidence="2">Belongs to the GLUTAMINE DUMPER 1 (TC 9.B.60) family.</text>
</comment>
<evidence type="ECO:0000256" key="1">
    <source>
        <dbReference type="ARBA" id="ARBA00004167"/>
    </source>
</evidence>
<comment type="subcellular location">
    <subcellularLocation>
        <location evidence="1">Membrane</location>
        <topology evidence="1">Single-pass membrane protein</topology>
    </subcellularLocation>
</comment>
<evidence type="ECO:0000256" key="6">
    <source>
        <dbReference type="ARBA" id="ARBA00022989"/>
    </source>
</evidence>
<keyword evidence="3" id="KW-0813">Transport</keyword>
<keyword evidence="5" id="KW-0029">Amino-acid transport</keyword>
<keyword evidence="10" id="KW-1185">Reference proteome</keyword>
<dbReference type="OrthoDB" id="770444at2759"/>
<dbReference type="GO" id="GO:0006865">
    <property type="term" value="P:amino acid transport"/>
    <property type="evidence" value="ECO:0007669"/>
    <property type="project" value="UniProtKB-KW"/>
</dbReference>
<dbReference type="PANTHER" id="PTHR33228">
    <property type="entry name" value="PROTEIN GLUTAMINE DUMPER 4-RELATED"/>
    <property type="match status" value="1"/>
</dbReference>
<evidence type="ECO:0000256" key="5">
    <source>
        <dbReference type="ARBA" id="ARBA00022970"/>
    </source>
</evidence>
<evidence type="ECO:0000313" key="9">
    <source>
        <dbReference type="EMBL" id="OMO52665.1"/>
    </source>
</evidence>
<dbReference type="GO" id="GO:0080143">
    <property type="term" value="P:regulation of amino acid export"/>
    <property type="evidence" value="ECO:0007669"/>
    <property type="project" value="InterPro"/>
</dbReference>
<dbReference type="EMBL" id="AWWV01015467">
    <property type="protein sequence ID" value="OMO52665.1"/>
    <property type="molecule type" value="Genomic_DNA"/>
</dbReference>
<proteinExistence type="inferred from homology"/>
<feature type="transmembrane region" description="Helical" evidence="8">
    <location>
        <begin position="20"/>
        <end position="45"/>
    </location>
</feature>
<dbReference type="STRING" id="210143.A0A1R3G3L3"/>